<feature type="transmembrane region" description="Helical" evidence="6">
    <location>
        <begin position="112"/>
        <end position="131"/>
    </location>
</feature>
<evidence type="ECO:0000256" key="3">
    <source>
        <dbReference type="ARBA" id="ARBA00022692"/>
    </source>
</evidence>
<dbReference type="InterPro" id="IPR020846">
    <property type="entry name" value="MFS_dom"/>
</dbReference>
<comment type="caution">
    <text evidence="8">The sequence shown here is derived from an EMBL/GenBank/DDBJ whole genome shotgun (WGS) entry which is preliminary data.</text>
</comment>
<feature type="domain" description="Major facilitator superfamily (MFS) profile" evidence="7">
    <location>
        <begin position="14"/>
        <end position="297"/>
    </location>
</feature>
<accession>A0ABX2VCR9</accession>
<dbReference type="SUPFAM" id="SSF103473">
    <property type="entry name" value="MFS general substrate transporter"/>
    <property type="match status" value="1"/>
</dbReference>
<feature type="transmembrane region" description="Helical" evidence="6">
    <location>
        <begin position="20"/>
        <end position="40"/>
    </location>
</feature>
<feature type="transmembrane region" description="Helical" evidence="6">
    <location>
        <begin position="84"/>
        <end position="106"/>
    </location>
</feature>
<keyword evidence="4 6" id="KW-1133">Transmembrane helix</keyword>
<feature type="transmembrane region" description="Helical" evidence="6">
    <location>
        <begin position="138"/>
        <end position="160"/>
    </location>
</feature>
<keyword evidence="9" id="KW-1185">Reference proteome</keyword>
<dbReference type="PANTHER" id="PTHR23531:SF1">
    <property type="entry name" value="QUINOLENE RESISTANCE PROTEIN NORA"/>
    <property type="match status" value="1"/>
</dbReference>
<dbReference type="Proteomes" id="UP000078447">
    <property type="component" value="Unassembled WGS sequence"/>
</dbReference>
<dbReference type="PANTHER" id="PTHR23531">
    <property type="entry name" value="QUINOLENE RESISTANCE PROTEIN NORA"/>
    <property type="match status" value="1"/>
</dbReference>
<protein>
    <recommendedName>
        <fullName evidence="7">Major facilitator superfamily (MFS) profile domain-containing protein</fullName>
    </recommendedName>
</protein>
<dbReference type="PROSITE" id="PS50850">
    <property type="entry name" value="MFS"/>
    <property type="match status" value="1"/>
</dbReference>
<evidence type="ECO:0000313" key="9">
    <source>
        <dbReference type="Proteomes" id="UP000078447"/>
    </source>
</evidence>
<gene>
    <name evidence="8" type="ORF">A3783_07310</name>
</gene>
<evidence type="ECO:0000256" key="1">
    <source>
        <dbReference type="ARBA" id="ARBA00004651"/>
    </source>
</evidence>
<comment type="subcellular location">
    <subcellularLocation>
        <location evidence="1">Cell membrane</location>
        <topology evidence="1">Multi-pass membrane protein</topology>
    </subcellularLocation>
</comment>
<dbReference type="InterPro" id="IPR011701">
    <property type="entry name" value="MFS"/>
</dbReference>
<evidence type="ECO:0000256" key="5">
    <source>
        <dbReference type="ARBA" id="ARBA00023136"/>
    </source>
</evidence>
<feature type="transmembrane region" description="Helical" evidence="6">
    <location>
        <begin position="211"/>
        <end position="235"/>
    </location>
</feature>
<feature type="transmembrane region" description="Helical" evidence="6">
    <location>
        <begin position="52"/>
        <end position="72"/>
    </location>
</feature>
<dbReference type="InterPro" id="IPR052714">
    <property type="entry name" value="MFS_Exporter"/>
</dbReference>
<keyword evidence="5 6" id="KW-0472">Membrane</keyword>
<evidence type="ECO:0000256" key="4">
    <source>
        <dbReference type="ARBA" id="ARBA00022989"/>
    </source>
</evidence>
<dbReference type="Pfam" id="PF07690">
    <property type="entry name" value="MFS_1"/>
    <property type="match status" value="1"/>
</dbReference>
<feature type="transmembrane region" description="Helical" evidence="6">
    <location>
        <begin position="166"/>
        <end position="190"/>
    </location>
</feature>
<evidence type="ECO:0000256" key="2">
    <source>
        <dbReference type="ARBA" id="ARBA00022448"/>
    </source>
</evidence>
<dbReference type="InterPro" id="IPR036259">
    <property type="entry name" value="MFS_trans_sf"/>
</dbReference>
<evidence type="ECO:0000259" key="7">
    <source>
        <dbReference type="PROSITE" id="PS50850"/>
    </source>
</evidence>
<dbReference type="Gene3D" id="1.20.1250.20">
    <property type="entry name" value="MFS general substrate transporter like domains"/>
    <property type="match status" value="1"/>
</dbReference>
<evidence type="ECO:0000256" key="6">
    <source>
        <dbReference type="SAM" id="Phobius"/>
    </source>
</evidence>
<dbReference type="EMBL" id="LVVL01000001">
    <property type="protein sequence ID" value="OAN15733.1"/>
    <property type="molecule type" value="Genomic_DNA"/>
</dbReference>
<proteinExistence type="predicted"/>
<feature type="transmembrane region" description="Helical" evidence="6">
    <location>
        <begin position="241"/>
        <end position="262"/>
    </location>
</feature>
<sequence length="297" mass="32992">MKQMEKRSLWTKEFMMLSSINFFLIFMYLLLNSIITLYALNELGTTTGQAGVVAGIFIIGALVGRLVTGMLLSKVNGQSLLRFGLLFFALTMALYILDFGFVFFALTRLLNGFAMGIATTIIGTIVVLTIPEERSGEGIGYFAVSTALATGIGPFVGLFLMPRTGFTTIFIFCLLLAVLSMMCGWFLSVPSKKINTPTSYLKWTHMFERKALPISLLILVMTFCFSSILSYISLFAIERNLITAASYFFIVYTLTVLVSRPVTGRLMDQRGPDVVMYPAFLLFAVELMPLSFYSLAC</sequence>
<feature type="transmembrane region" description="Helical" evidence="6">
    <location>
        <begin position="274"/>
        <end position="296"/>
    </location>
</feature>
<organism evidence="8 9">
    <name type="scientific">Exiguobacterium undae</name>
    <dbReference type="NCBI Taxonomy" id="169177"/>
    <lineage>
        <taxon>Bacteria</taxon>
        <taxon>Bacillati</taxon>
        <taxon>Bacillota</taxon>
        <taxon>Bacilli</taxon>
        <taxon>Bacillales</taxon>
        <taxon>Bacillales Family XII. Incertae Sedis</taxon>
        <taxon>Exiguobacterium</taxon>
    </lineage>
</organism>
<evidence type="ECO:0000313" key="8">
    <source>
        <dbReference type="EMBL" id="OAN15733.1"/>
    </source>
</evidence>
<keyword evidence="3 6" id="KW-0812">Transmembrane</keyword>
<keyword evidence="2" id="KW-0813">Transport</keyword>
<name>A0ABX2VCR9_9BACL</name>
<reference evidence="8 9" key="1">
    <citation type="submission" date="2016-03" db="EMBL/GenBank/DDBJ databases">
        <authorList>
            <person name="Cho S.-Y."/>
            <person name="Lim S."/>
            <person name="Kim H."/>
            <person name="Soh E.H."/>
            <person name="Moon J.S."/>
        </authorList>
    </citation>
    <scope>NUCLEOTIDE SEQUENCE [LARGE SCALE GENOMIC DNA]</scope>
    <source>
        <strain evidence="8 9">KCTC 3810</strain>
    </source>
</reference>